<name>A0A0G1U3H2_9BACT</name>
<evidence type="ECO:0000313" key="1">
    <source>
        <dbReference type="EMBL" id="KKU88612.1"/>
    </source>
</evidence>
<dbReference type="AlphaFoldDB" id="A0A0G1U3H2"/>
<proteinExistence type="predicted"/>
<dbReference type="Proteomes" id="UP000034739">
    <property type="component" value="Unassembled WGS sequence"/>
</dbReference>
<protein>
    <submittedName>
        <fullName evidence="1">Uncharacterized protein</fullName>
    </submittedName>
</protein>
<dbReference type="EMBL" id="LCOY01000004">
    <property type="protein sequence ID" value="KKU88612.1"/>
    <property type="molecule type" value="Genomic_DNA"/>
</dbReference>
<comment type="caution">
    <text evidence="1">The sequence shown here is derived from an EMBL/GenBank/DDBJ whole genome shotgun (WGS) entry which is preliminary data.</text>
</comment>
<accession>A0A0G1U3H2</accession>
<reference evidence="1 2" key="1">
    <citation type="journal article" date="2015" name="Nature">
        <title>rRNA introns, odd ribosomes, and small enigmatic genomes across a large radiation of phyla.</title>
        <authorList>
            <person name="Brown C.T."/>
            <person name="Hug L.A."/>
            <person name="Thomas B.C."/>
            <person name="Sharon I."/>
            <person name="Castelle C.J."/>
            <person name="Singh A."/>
            <person name="Wilkins M.J."/>
            <person name="Williams K.H."/>
            <person name="Banfield J.F."/>
        </authorList>
    </citation>
    <scope>NUCLEOTIDE SEQUENCE [LARGE SCALE GENOMIC DNA]</scope>
</reference>
<organism evidence="1 2">
    <name type="scientific">Candidatus Gottesmanbacteria bacterium GW2011_GWA2_47_9</name>
    <dbReference type="NCBI Taxonomy" id="1618445"/>
    <lineage>
        <taxon>Bacteria</taxon>
        <taxon>Candidatus Gottesmaniibacteriota</taxon>
    </lineage>
</organism>
<sequence length="66" mass="7671">MNNSGIVHDPHFSADFMIDRGPFGQKCRDPVFKIAVFEKREHFLRIGSIGNFSGVNFVHEYFHIFI</sequence>
<evidence type="ECO:0000313" key="2">
    <source>
        <dbReference type="Proteomes" id="UP000034739"/>
    </source>
</evidence>
<gene>
    <name evidence="1" type="ORF">UY16_C0004G0007</name>
</gene>